<reference evidence="2 3" key="1">
    <citation type="submission" date="2020-12" db="EMBL/GenBank/DDBJ databases">
        <title>De novo assembly of Tibetan sheep genome.</title>
        <authorList>
            <person name="Li X."/>
        </authorList>
    </citation>
    <scope>NUCLEOTIDE SEQUENCE [LARGE SCALE GENOMIC DNA]</scope>
    <source>
        <tissue evidence="2">Heart</tissue>
    </source>
</reference>
<dbReference type="InterPro" id="IPR050169">
    <property type="entry name" value="Krueppel_C2H2_ZnF"/>
</dbReference>
<evidence type="ECO:0000313" key="3">
    <source>
        <dbReference type="Proteomes" id="UP000664991"/>
    </source>
</evidence>
<dbReference type="SMART" id="SM00349">
    <property type="entry name" value="KRAB"/>
    <property type="match status" value="1"/>
</dbReference>
<comment type="caution">
    <text evidence="2">The sequence shown here is derived from an EMBL/GenBank/DDBJ whole genome shotgun (WGS) entry which is preliminary data.</text>
</comment>
<feature type="domain" description="KRAB" evidence="1">
    <location>
        <begin position="11"/>
        <end position="82"/>
    </location>
</feature>
<dbReference type="EMBL" id="JAEMGP010000025">
    <property type="protein sequence ID" value="KAG5194601.1"/>
    <property type="molecule type" value="Genomic_DNA"/>
</dbReference>
<dbReference type="SUPFAM" id="SSF109640">
    <property type="entry name" value="KRAB domain (Kruppel-associated box)"/>
    <property type="match status" value="1"/>
</dbReference>
<dbReference type="InterPro" id="IPR036051">
    <property type="entry name" value="KRAB_dom_sf"/>
</dbReference>
<dbReference type="GO" id="GO:0006355">
    <property type="term" value="P:regulation of DNA-templated transcription"/>
    <property type="evidence" value="ECO:0007669"/>
    <property type="project" value="InterPro"/>
</dbReference>
<dbReference type="PROSITE" id="PS50805">
    <property type="entry name" value="KRAB"/>
    <property type="match status" value="1"/>
</dbReference>
<dbReference type="InterPro" id="IPR001909">
    <property type="entry name" value="KRAB"/>
</dbReference>
<evidence type="ECO:0000259" key="1">
    <source>
        <dbReference type="PROSITE" id="PS50805"/>
    </source>
</evidence>
<evidence type="ECO:0000313" key="2">
    <source>
        <dbReference type="EMBL" id="KAG5194601.1"/>
    </source>
</evidence>
<dbReference type="Pfam" id="PF01352">
    <property type="entry name" value="KRAB"/>
    <property type="match status" value="1"/>
</dbReference>
<dbReference type="Proteomes" id="UP000664991">
    <property type="component" value="Unassembled WGS sequence"/>
</dbReference>
<dbReference type="AlphaFoldDB" id="A0A835ZIZ7"/>
<dbReference type="PANTHER" id="PTHR23232">
    <property type="entry name" value="KRAB DOMAIN C2H2 ZINC FINGER"/>
    <property type="match status" value="1"/>
</dbReference>
<accession>A0A835ZIZ7</accession>
<dbReference type="CDD" id="cd07765">
    <property type="entry name" value="KRAB_A-box"/>
    <property type="match status" value="1"/>
</dbReference>
<proteinExistence type="predicted"/>
<organism evidence="2 3">
    <name type="scientific">Ovis aries</name>
    <name type="common">Sheep</name>
    <dbReference type="NCBI Taxonomy" id="9940"/>
    <lineage>
        <taxon>Eukaryota</taxon>
        <taxon>Metazoa</taxon>
        <taxon>Chordata</taxon>
        <taxon>Craniata</taxon>
        <taxon>Vertebrata</taxon>
        <taxon>Euteleostomi</taxon>
        <taxon>Mammalia</taxon>
        <taxon>Eutheria</taxon>
        <taxon>Laurasiatheria</taxon>
        <taxon>Artiodactyla</taxon>
        <taxon>Ruminantia</taxon>
        <taxon>Pecora</taxon>
        <taxon>Bovidae</taxon>
        <taxon>Caprinae</taxon>
        <taxon>Ovis</taxon>
    </lineage>
</organism>
<name>A0A835ZIZ7_SHEEP</name>
<protein>
    <recommendedName>
        <fullName evidence="1">KRAB domain-containing protein</fullName>
    </recommendedName>
</protein>
<sequence>MNKSQKFQGSVSFKDVTVGFTQEEWQHLNSTQRSLYRDVMLENYRNLVSVGYCITKPEVIFRLEQGEEPWILEEEFPSQSFSEVWKTDHMKERSQENQPKHVWEVVLINNKRLTKERGSVTWQRLLGMEPPTAGRLALRPALLCVLFWMLLSLPTLRLLSLRE</sequence>
<dbReference type="PANTHER" id="PTHR23232:SF134">
    <property type="entry name" value="KRAB DOMAIN-CONTAINING PROTEIN"/>
    <property type="match status" value="1"/>
</dbReference>
<dbReference type="Gene3D" id="6.10.140.140">
    <property type="match status" value="1"/>
</dbReference>
<gene>
    <name evidence="2" type="ORF">JEQ12_012877</name>
</gene>